<sequence>MPSDTPGAFHRDADADAGGRPPVRDRALTRRRILDAARDLFTREEYGAVSSRAIAAAAGVNVALINRYFGSKLGLLREVVAEEAAFPRIFEGDRAGLPRRLARHMVERTHGGGSPLLRALNRSSADPDLKAVFRERLDSALVGPLRERLDGPEAELRAELAVTFLVGASTLRQIHERGGLADYDPQRLEDRLTGVLAACLGEEPSGG</sequence>
<dbReference type="PROSITE" id="PS50977">
    <property type="entry name" value="HTH_TETR_2"/>
    <property type="match status" value="1"/>
</dbReference>
<protein>
    <submittedName>
        <fullName evidence="7">TetR family transcriptional regulator</fullName>
    </submittedName>
</protein>
<keyword evidence="8" id="KW-1185">Reference proteome</keyword>
<evidence type="ECO:0000313" key="7">
    <source>
        <dbReference type="EMBL" id="PRY00799.1"/>
    </source>
</evidence>
<proteinExistence type="predicted"/>
<evidence type="ECO:0000256" key="3">
    <source>
        <dbReference type="ARBA" id="ARBA00023163"/>
    </source>
</evidence>
<dbReference type="SUPFAM" id="SSF48498">
    <property type="entry name" value="Tetracyclin repressor-like, C-terminal domain"/>
    <property type="match status" value="1"/>
</dbReference>
<evidence type="ECO:0000259" key="6">
    <source>
        <dbReference type="PROSITE" id="PS50977"/>
    </source>
</evidence>
<gene>
    <name evidence="7" type="ORF">CLV72_102431</name>
</gene>
<dbReference type="AlphaFoldDB" id="A0A2T0QA98"/>
<dbReference type="InterPro" id="IPR001647">
    <property type="entry name" value="HTH_TetR"/>
</dbReference>
<dbReference type="PANTHER" id="PTHR30055:SF234">
    <property type="entry name" value="HTH-TYPE TRANSCRIPTIONAL REGULATOR BETI"/>
    <property type="match status" value="1"/>
</dbReference>
<feature type="domain" description="HTH tetR-type" evidence="6">
    <location>
        <begin position="27"/>
        <end position="87"/>
    </location>
</feature>
<dbReference type="Gene3D" id="1.10.357.10">
    <property type="entry name" value="Tetracycline Repressor, domain 2"/>
    <property type="match status" value="1"/>
</dbReference>
<dbReference type="PANTHER" id="PTHR30055">
    <property type="entry name" value="HTH-TYPE TRANSCRIPTIONAL REGULATOR RUTR"/>
    <property type="match status" value="1"/>
</dbReference>
<dbReference type="PRINTS" id="PR00455">
    <property type="entry name" value="HTHTETR"/>
</dbReference>
<keyword evidence="1" id="KW-0805">Transcription regulation</keyword>
<dbReference type="GO" id="GO:0003700">
    <property type="term" value="F:DNA-binding transcription factor activity"/>
    <property type="evidence" value="ECO:0007669"/>
    <property type="project" value="TreeGrafter"/>
</dbReference>
<dbReference type="EMBL" id="PVZC01000002">
    <property type="protein sequence ID" value="PRY00799.1"/>
    <property type="molecule type" value="Genomic_DNA"/>
</dbReference>
<dbReference type="InterPro" id="IPR036271">
    <property type="entry name" value="Tet_transcr_reg_TetR-rel_C_sf"/>
</dbReference>
<dbReference type="Proteomes" id="UP000237846">
    <property type="component" value="Unassembled WGS sequence"/>
</dbReference>
<evidence type="ECO:0000256" key="2">
    <source>
        <dbReference type="ARBA" id="ARBA00023125"/>
    </source>
</evidence>
<organism evidence="7 8">
    <name type="scientific">Allonocardiopsis opalescens</name>
    <dbReference type="NCBI Taxonomy" id="1144618"/>
    <lineage>
        <taxon>Bacteria</taxon>
        <taxon>Bacillati</taxon>
        <taxon>Actinomycetota</taxon>
        <taxon>Actinomycetes</taxon>
        <taxon>Streptosporangiales</taxon>
        <taxon>Allonocardiopsis</taxon>
    </lineage>
</organism>
<keyword evidence="3" id="KW-0804">Transcription</keyword>
<dbReference type="GO" id="GO:0000976">
    <property type="term" value="F:transcription cis-regulatory region binding"/>
    <property type="evidence" value="ECO:0007669"/>
    <property type="project" value="TreeGrafter"/>
</dbReference>
<evidence type="ECO:0000256" key="4">
    <source>
        <dbReference type="PROSITE-ProRule" id="PRU00335"/>
    </source>
</evidence>
<evidence type="ECO:0000256" key="5">
    <source>
        <dbReference type="SAM" id="MobiDB-lite"/>
    </source>
</evidence>
<dbReference type="InterPro" id="IPR041678">
    <property type="entry name" value="TetR_C_16"/>
</dbReference>
<evidence type="ECO:0000313" key="8">
    <source>
        <dbReference type="Proteomes" id="UP000237846"/>
    </source>
</evidence>
<name>A0A2T0QA98_9ACTN</name>
<evidence type="ECO:0000256" key="1">
    <source>
        <dbReference type="ARBA" id="ARBA00023015"/>
    </source>
</evidence>
<feature type="region of interest" description="Disordered" evidence="5">
    <location>
        <begin position="1"/>
        <end position="23"/>
    </location>
</feature>
<dbReference type="Pfam" id="PF00440">
    <property type="entry name" value="TetR_N"/>
    <property type="match status" value="1"/>
</dbReference>
<dbReference type="Gene3D" id="1.10.10.60">
    <property type="entry name" value="Homeodomain-like"/>
    <property type="match status" value="1"/>
</dbReference>
<reference evidence="7 8" key="1">
    <citation type="submission" date="2018-03" db="EMBL/GenBank/DDBJ databases">
        <title>Genomic Encyclopedia of Archaeal and Bacterial Type Strains, Phase II (KMG-II): from individual species to whole genera.</title>
        <authorList>
            <person name="Goeker M."/>
        </authorList>
    </citation>
    <scope>NUCLEOTIDE SEQUENCE [LARGE SCALE GENOMIC DNA]</scope>
    <source>
        <strain evidence="7 8">DSM 45601</strain>
    </source>
</reference>
<dbReference type="InterPro" id="IPR009057">
    <property type="entry name" value="Homeodomain-like_sf"/>
</dbReference>
<dbReference type="Pfam" id="PF17920">
    <property type="entry name" value="TetR_C_16"/>
    <property type="match status" value="1"/>
</dbReference>
<keyword evidence="2 4" id="KW-0238">DNA-binding</keyword>
<dbReference type="SUPFAM" id="SSF46689">
    <property type="entry name" value="Homeodomain-like"/>
    <property type="match status" value="1"/>
</dbReference>
<accession>A0A2T0QA98</accession>
<comment type="caution">
    <text evidence="7">The sequence shown here is derived from an EMBL/GenBank/DDBJ whole genome shotgun (WGS) entry which is preliminary data.</text>
</comment>
<dbReference type="RefSeq" id="WP_245930007.1">
    <property type="nucleotide sequence ID" value="NZ_PVZC01000002.1"/>
</dbReference>
<dbReference type="InterPro" id="IPR050109">
    <property type="entry name" value="HTH-type_TetR-like_transc_reg"/>
</dbReference>
<feature type="DNA-binding region" description="H-T-H motif" evidence="4">
    <location>
        <begin position="50"/>
        <end position="69"/>
    </location>
</feature>